<keyword evidence="1" id="KW-1133">Transmembrane helix</keyword>
<proteinExistence type="predicted"/>
<gene>
    <name evidence="2" type="ORF">GUJ93_ZPchr0001g31164</name>
    <name evidence="3" type="ORF">GUJ93_ZPchr0002g24309</name>
</gene>
<evidence type="ECO:0000313" key="3">
    <source>
        <dbReference type="EMBL" id="KAG8058619.1"/>
    </source>
</evidence>
<name>A0A8J5S233_ZIZPA</name>
<dbReference type="GO" id="GO:0034256">
    <property type="term" value="F:chlorophyll(ide) b reductase activity"/>
    <property type="evidence" value="ECO:0007669"/>
    <property type="project" value="TreeGrafter"/>
</dbReference>
<evidence type="ECO:0000256" key="1">
    <source>
        <dbReference type="SAM" id="Phobius"/>
    </source>
</evidence>
<sequence length="120" mass="13778">MVRVVEFTWQFSSVIELLWRYYQLQCPCSKIWNIFPPVQEISPCPCHHKGVVLAVEFQLSCGDNKMNTLIWYSWLGGVIIGTMIGAKSVLEEHCKPRPCNVVIIGSIGLTEIHIWKPLFM</sequence>
<dbReference type="PANTHER" id="PTHR24314:SF21">
    <property type="entry name" value="CHLOROPHYLL(IDE) B REDUCTASE NYC1, CHLOROPLASTIC-RELATED"/>
    <property type="match status" value="1"/>
</dbReference>
<reference evidence="3" key="1">
    <citation type="journal article" date="2021" name="bioRxiv">
        <title>Whole Genome Assembly and Annotation of Northern Wild Rice, Zizania palustris L., Supports a Whole Genome Duplication in the Zizania Genus.</title>
        <authorList>
            <person name="Haas M."/>
            <person name="Kono T."/>
            <person name="Macchietto M."/>
            <person name="Millas R."/>
            <person name="McGilp L."/>
            <person name="Shao M."/>
            <person name="Duquette J."/>
            <person name="Hirsch C.N."/>
            <person name="Kimball J."/>
        </authorList>
    </citation>
    <scope>NUCLEOTIDE SEQUENCE</scope>
    <source>
        <tissue evidence="3">Fresh leaf tissue</tissue>
    </source>
</reference>
<accession>A0A8J5S233</accession>
<dbReference type="AlphaFoldDB" id="A0A8J5S233"/>
<keyword evidence="4" id="KW-1185">Reference proteome</keyword>
<dbReference type="OrthoDB" id="1937886at2759"/>
<protein>
    <submittedName>
        <fullName evidence="3">Uncharacterized protein</fullName>
    </submittedName>
</protein>
<dbReference type="EMBL" id="JAAALK010000288">
    <property type="protein sequence ID" value="KAG8053396.1"/>
    <property type="molecule type" value="Genomic_DNA"/>
</dbReference>
<dbReference type="PANTHER" id="PTHR24314">
    <property type="entry name" value="NON-SPECIFIC LIPID TRANSFER PROTEIN-RELATED"/>
    <property type="match status" value="1"/>
</dbReference>
<dbReference type="EMBL" id="JAAALK010000287">
    <property type="protein sequence ID" value="KAG8058619.1"/>
    <property type="molecule type" value="Genomic_DNA"/>
</dbReference>
<keyword evidence="1" id="KW-0812">Transmembrane</keyword>
<evidence type="ECO:0000313" key="4">
    <source>
        <dbReference type="Proteomes" id="UP000729402"/>
    </source>
</evidence>
<dbReference type="GO" id="GO:0010304">
    <property type="term" value="P:PSII associated light-harvesting complex II catabolic process"/>
    <property type="evidence" value="ECO:0007669"/>
    <property type="project" value="TreeGrafter"/>
</dbReference>
<comment type="caution">
    <text evidence="3">The sequence shown here is derived from an EMBL/GenBank/DDBJ whole genome shotgun (WGS) entry which is preliminary data.</text>
</comment>
<feature type="transmembrane region" description="Helical" evidence="1">
    <location>
        <begin position="69"/>
        <end position="86"/>
    </location>
</feature>
<dbReference type="InterPro" id="IPR052625">
    <property type="entry name" value="Chl_b_Red"/>
</dbReference>
<keyword evidence="1" id="KW-0472">Membrane</keyword>
<dbReference type="GO" id="GO:0015996">
    <property type="term" value="P:chlorophyll catabolic process"/>
    <property type="evidence" value="ECO:0007669"/>
    <property type="project" value="TreeGrafter"/>
</dbReference>
<evidence type="ECO:0000313" key="2">
    <source>
        <dbReference type="EMBL" id="KAG8053396.1"/>
    </source>
</evidence>
<organism evidence="3 4">
    <name type="scientific">Zizania palustris</name>
    <name type="common">Northern wild rice</name>
    <dbReference type="NCBI Taxonomy" id="103762"/>
    <lineage>
        <taxon>Eukaryota</taxon>
        <taxon>Viridiplantae</taxon>
        <taxon>Streptophyta</taxon>
        <taxon>Embryophyta</taxon>
        <taxon>Tracheophyta</taxon>
        <taxon>Spermatophyta</taxon>
        <taxon>Magnoliopsida</taxon>
        <taxon>Liliopsida</taxon>
        <taxon>Poales</taxon>
        <taxon>Poaceae</taxon>
        <taxon>BOP clade</taxon>
        <taxon>Oryzoideae</taxon>
        <taxon>Oryzeae</taxon>
        <taxon>Zizaniinae</taxon>
        <taxon>Zizania</taxon>
    </lineage>
</organism>
<dbReference type="Proteomes" id="UP000729402">
    <property type="component" value="Unassembled WGS sequence"/>
</dbReference>
<reference evidence="3" key="2">
    <citation type="submission" date="2021-02" db="EMBL/GenBank/DDBJ databases">
        <authorList>
            <person name="Kimball J.A."/>
            <person name="Haas M.W."/>
            <person name="Macchietto M."/>
            <person name="Kono T."/>
            <person name="Duquette J."/>
            <person name="Shao M."/>
        </authorList>
    </citation>
    <scope>NUCLEOTIDE SEQUENCE</scope>
    <source>
        <tissue evidence="3">Fresh leaf tissue</tissue>
    </source>
</reference>